<evidence type="ECO:0000313" key="1">
    <source>
        <dbReference type="EMBL" id="AFN37781.1"/>
    </source>
</evidence>
<accession>I6XD61</accession>
<keyword evidence="2" id="KW-1185">Reference proteome</keyword>
<dbReference type="Proteomes" id="UP000009002">
    <property type="component" value="Segment"/>
</dbReference>
<protein>
    <submittedName>
        <fullName evidence="1">Uncharacterized protein</fullName>
    </submittedName>
</protein>
<sequence length="58" mass="6419">MQNTIAAEIAANFTTGGRVQERSTGRQGTLRNDPAAEIAIVQWDDLPEVTWAEWSEIC</sequence>
<proteinExistence type="predicted"/>
<organism evidence="1 2">
    <name type="scientific">Mycobacterium phage MacnCheese</name>
    <dbReference type="NCBI Taxonomy" id="2927982"/>
    <lineage>
        <taxon>Viruses</taxon>
        <taxon>Duplodnaviria</taxon>
        <taxon>Heunggongvirae</taxon>
        <taxon>Uroviricota</taxon>
        <taxon>Caudoviricetes</taxon>
        <taxon>Weiservirinae</taxon>
        <taxon>Keshuvirus</taxon>
        <taxon>Keshuvirus macncheese</taxon>
    </lineage>
</organism>
<dbReference type="KEGG" id="vg:40235403"/>
<dbReference type="EMBL" id="JX042579">
    <property type="protein sequence ID" value="AFN37781.1"/>
    <property type="molecule type" value="Genomic_DNA"/>
</dbReference>
<name>I6XD61_9CAUD</name>
<dbReference type="GeneID" id="40235403"/>
<reference evidence="2" key="1">
    <citation type="submission" date="2012-05" db="EMBL/GenBank/DDBJ databases">
        <authorList>
            <person name="Everding T.M."/>
            <person name="Alkanani M.S."/>
            <person name="Bell A.C."/>
            <person name="Bohner A."/>
            <person name="Burghgraef A.L."/>
            <person name="DeVries J.T."/>
            <person name="Hooker S.J."/>
            <person name="Jansma C.A."/>
            <person name="Lang J.M."/>
            <person name="Lin J.Y."/>
            <person name="Newhof J.T."/>
            <person name="Noyes I.C.B."/>
            <person name="Schultz L.N."/>
            <person name="Stewart S.L."/>
            <person name="VandeHaar P.S."/>
            <person name="Vasquez J.A."/>
            <person name="Veldkamp K.L."/>
            <person name="Venema K.M."/>
            <person name="Westra V.A."/>
            <person name="Wrobel K.E."/>
            <person name="Harris A.D."/>
            <person name="Wertz J.T."/>
            <person name="DeJong R.J."/>
            <person name="Buck G.A."/>
            <person name="Campbell R."/>
            <person name="Carvalho M.R."/>
            <person name="Johnson A."/>
            <person name="Kettlewell J.M."/>
            <person name="Lee V."/>
            <person name="Loviza R."/>
            <person name="Renner D."/>
            <person name="Serrano M.G."/>
            <person name="Voegtly L.J."/>
            <person name="Walstead R."/>
            <person name="Wang Y.P."/>
            <person name="Bradley K.W."/>
            <person name="Khaja R."/>
            <person name="Lewis M.F."/>
            <person name="Barker L.P."/>
            <person name="Asai D.J."/>
            <person name="Bowman C.A."/>
            <person name="Russell D.A."/>
            <person name="Pope W.H."/>
            <person name="Jacobs-Sera D."/>
            <person name="Hendrix R.W."/>
            <person name="Hatfull G.F."/>
        </authorList>
    </citation>
    <scope>NUCLEOTIDE SEQUENCE [LARGE SCALE GENOMIC DNA]</scope>
</reference>
<dbReference type="RefSeq" id="YP_009638651.1">
    <property type="nucleotide sequence ID" value="NC_042338.1"/>
</dbReference>
<gene>
    <name evidence="1" type="primary">93</name>
    <name evidence="1" type="ORF">MACNCHEESE_93</name>
</gene>
<evidence type="ECO:0000313" key="2">
    <source>
        <dbReference type="Proteomes" id="UP000009002"/>
    </source>
</evidence>